<accession>A0A183T1T5</accession>
<dbReference type="AlphaFoldDB" id="A0A183T1T5"/>
<evidence type="ECO:0000313" key="3">
    <source>
        <dbReference type="WBParaSite" id="SSLN_0001083801-mRNA-1"/>
    </source>
</evidence>
<reference evidence="1 2" key="2">
    <citation type="submission" date="2018-11" db="EMBL/GenBank/DDBJ databases">
        <authorList>
            <consortium name="Pathogen Informatics"/>
        </authorList>
    </citation>
    <scope>NUCLEOTIDE SEQUENCE [LARGE SCALE GENOMIC DNA]</scope>
    <source>
        <strain evidence="1 2">NST_G2</strain>
    </source>
</reference>
<dbReference type="Proteomes" id="UP000275846">
    <property type="component" value="Unassembled WGS sequence"/>
</dbReference>
<sequence>MFYGYIRSERKHRDKISIGNILAGGPQKFQLLSQFFRSSFKVDSSDDNPDLVMGEDTAVIETVAFSVDKVRRVLNQIKLDKSPGLDEIPGLILKELSAELAMPLSSLFEL</sequence>
<name>A0A183T1T5_SCHSO</name>
<dbReference type="WBParaSite" id="SSLN_0001083801-mRNA-1">
    <property type="protein sequence ID" value="SSLN_0001083801-mRNA-1"/>
    <property type="gene ID" value="SSLN_0001083801"/>
</dbReference>
<proteinExistence type="predicted"/>
<evidence type="ECO:0000313" key="1">
    <source>
        <dbReference type="EMBL" id="VDL96818.1"/>
    </source>
</evidence>
<reference evidence="3" key="1">
    <citation type="submission" date="2016-06" db="UniProtKB">
        <authorList>
            <consortium name="WormBaseParasite"/>
        </authorList>
    </citation>
    <scope>IDENTIFICATION</scope>
</reference>
<dbReference type="OrthoDB" id="10065625at2759"/>
<keyword evidence="2" id="KW-1185">Reference proteome</keyword>
<evidence type="ECO:0000313" key="2">
    <source>
        <dbReference type="Proteomes" id="UP000275846"/>
    </source>
</evidence>
<dbReference type="EMBL" id="UYSU01035872">
    <property type="protein sequence ID" value="VDL96818.1"/>
    <property type="molecule type" value="Genomic_DNA"/>
</dbReference>
<organism evidence="3">
    <name type="scientific">Schistocephalus solidus</name>
    <name type="common">Tapeworm</name>
    <dbReference type="NCBI Taxonomy" id="70667"/>
    <lineage>
        <taxon>Eukaryota</taxon>
        <taxon>Metazoa</taxon>
        <taxon>Spiralia</taxon>
        <taxon>Lophotrochozoa</taxon>
        <taxon>Platyhelminthes</taxon>
        <taxon>Cestoda</taxon>
        <taxon>Eucestoda</taxon>
        <taxon>Diphyllobothriidea</taxon>
        <taxon>Diphyllobothriidae</taxon>
        <taxon>Schistocephalus</taxon>
    </lineage>
</organism>
<protein>
    <submittedName>
        <fullName evidence="3">BTB/POZ domain-containing protein</fullName>
    </submittedName>
</protein>
<gene>
    <name evidence="1" type="ORF">SSLN_LOCUS10433</name>
</gene>